<comment type="caution">
    <text evidence="2">The sequence shown here is derived from an EMBL/GenBank/DDBJ whole genome shotgun (WGS) entry which is preliminary data.</text>
</comment>
<proteinExistence type="predicted"/>
<organism evidence="2 3">
    <name type="scientific">Methylobacterium tardum</name>
    <dbReference type="NCBI Taxonomy" id="374432"/>
    <lineage>
        <taxon>Bacteria</taxon>
        <taxon>Pseudomonadati</taxon>
        <taxon>Pseudomonadota</taxon>
        <taxon>Alphaproteobacteria</taxon>
        <taxon>Hyphomicrobiales</taxon>
        <taxon>Methylobacteriaceae</taxon>
        <taxon>Methylobacterium</taxon>
    </lineage>
</organism>
<keyword evidence="3" id="KW-1185">Reference proteome</keyword>
<evidence type="ECO:0000256" key="1">
    <source>
        <dbReference type="SAM" id="MobiDB-lite"/>
    </source>
</evidence>
<sequence>MAAYGGADAGRGAGSSEQPAERRRRGCRQAEQRERDGTRECNDRLIGVAVKARARTRSLNPQPGMRDEVEALFGHDNQLADKDFRLRRSGDAETARALVRHGNKASSGAQSWRPVSLPRSREPPR</sequence>
<evidence type="ECO:0000313" key="2">
    <source>
        <dbReference type="EMBL" id="GLS73875.1"/>
    </source>
</evidence>
<name>A0AA37TL29_9HYPH</name>
<feature type="region of interest" description="Disordered" evidence="1">
    <location>
        <begin position="1"/>
        <end position="39"/>
    </location>
</feature>
<dbReference type="Proteomes" id="UP001157440">
    <property type="component" value="Unassembled WGS sequence"/>
</dbReference>
<evidence type="ECO:0000313" key="3">
    <source>
        <dbReference type="Proteomes" id="UP001157440"/>
    </source>
</evidence>
<dbReference type="EMBL" id="BSPL01000032">
    <property type="protein sequence ID" value="GLS73875.1"/>
    <property type="molecule type" value="Genomic_DNA"/>
</dbReference>
<accession>A0AA37TL29</accession>
<dbReference type="AlphaFoldDB" id="A0AA37TL29"/>
<gene>
    <name evidence="2" type="ORF">GCM10007890_58900</name>
</gene>
<reference evidence="3" key="1">
    <citation type="journal article" date="2019" name="Int. J. Syst. Evol. Microbiol.">
        <title>The Global Catalogue of Microorganisms (GCM) 10K type strain sequencing project: providing services to taxonomists for standard genome sequencing and annotation.</title>
        <authorList>
            <consortium name="The Broad Institute Genomics Platform"/>
            <consortium name="The Broad Institute Genome Sequencing Center for Infectious Disease"/>
            <person name="Wu L."/>
            <person name="Ma J."/>
        </authorList>
    </citation>
    <scope>NUCLEOTIDE SEQUENCE [LARGE SCALE GENOMIC DNA]</scope>
    <source>
        <strain evidence="3">NBRC 103632</strain>
    </source>
</reference>
<protein>
    <submittedName>
        <fullName evidence="2">Uncharacterized protein</fullName>
    </submittedName>
</protein>
<feature type="region of interest" description="Disordered" evidence="1">
    <location>
        <begin position="98"/>
        <end position="125"/>
    </location>
</feature>
<feature type="compositionally biased region" description="Basic and acidic residues" evidence="1">
    <location>
        <begin position="28"/>
        <end position="39"/>
    </location>
</feature>